<dbReference type="InterPro" id="IPR001926">
    <property type="entry name" value="TrpB-like_PALP"/>
</dbReference>
<dbReference type="EMBL" id="JBBJCI010000416">
    <property type="protein sequence ID" value="KAK7231408.1"/>
    <property type="molecule type" value="Genomic_DNA"/>
</dbReference>
<dbReference type="InterPro" id="IPR050214">
    <property type="entry name" value="Cys_Synth/Cystath_Beta-Synth"/>
</dbReference>
<dbReference type="Proteomes" id="UP001363151">
    <property type="component" value="Unassembled WGS sequence"/>
</dbReference>
<dbReference type="SUPFAM" id="SSF53686">
    <property type="entry name" value="Tryptophan synthase beta subunit-like PLP-dependent enzymes"/>
    <property type="match status" value="1"/>
</dbReference>
<dbReference type="Gene3D" id="3.40.50.1100">
    <property type="match status" value="2"/>
</dbReference>
<accession>A0ABR1FII0</accession>
<dbReference type="InterPro" id="IPR036052">
    <property type="entry name" value="TrpB-like_PALP_sf"/>
</dbReference>
<comment type="cofactor">
    <cofactor evidence="1">
        <name>pyridoxal 5'-phosphate</name>
        <dbReference type="ChEBI" id="CHEBI:597326"/>
    </cofactor>
</comment>
<protein>
    <submittedName>
        <fullName evidence="3">Pyridoxal-phosphate dependent enzyme</fullName>
    </submittedName>
</protein>
<comment type="caution">
    <text evidence="3">The sequence shown here is derived from an EMBL/GenBank/DDBJ whole genome shotgun (WGS) entry which is preliminary data.</text>
</comment>
<reference evidence="3 4" key="1">
    <citation type="submission" date="2024-03" db="EMBL/GenBank/DDBJ databases">
        <title>Aureococcus anophagefferens CCMP1851 and Kratosvirus quantuckense: Draft genome of a second virus-susceptible host strain in the model system.</title>
        <authorList>
            <person name="Chase E."/>
            <person name="Truchon A.R."/>
            <person name="Schepens W."/>
            <person name="Wilhelm S.W."/>
        </authorList>
    </citation>
    <scope>NUCLEOTIDE SEQUENCE [LARGE SCALE GENOMIC DNA]</scope>
    <source>
        <strain evidence="3 4">CCMP1851</strain>
    </source>
</reference>
<dbReference type="PROSITE" id="PS00901">
    <property type="entry name" value="CYS_SYNTHASE"/>
    <property type="match status" value="1"/>
</dbReference>
<dbReference type="InterPro" id="IPR001216">
    <property type="entry name" value="P-phosphate_BS"/>
</dbReference>
<dbReference type="Pfam" id="PF00291">
    <property type="entry name" value="PALP"/>
    <property type="match status" value="1"/>
</dbReference>
<organism evidence="3 4">
    <name type="scientific">Aureococcus anophagefferens</name>
    <name type="common">Harmful bloom alga</name>
    <dbReference type="NCBI Taxonomy" id="44056"/>
    <lineage>
        <taxon>Eukaryota</taxon>
        <taxon>Sar</taxon>
        <taxon>Stramenopiles</taxon>
        <taxon>Ochrophyta</taxon>
        <taxon>Pelagophyceae</taxon>
        <taxon>Pelagomonadales</taxon>
        <taxon>Pelagomonadaceae</taxon>
        <taxon>Aureococcus</taxon>
    </lineage>
</organism>
<evidence type="ECO:0000259" key="2">
    <source>
        <dbReference type="Pfam" id="PF00291"/>
    </source>
</evidence>
<name>A0ABR1FII0_AURAN</name>
<evidence type="ECO:0000313" key="3">
    <source>
        <dbReference type="EMBL" id="KAK7231408.1"/>
    </source>
</evidence>
<dbReference type="PANTHER" id="PTHR10314">
    <property type="entry name" value="CYSTATHIONINE BETA-SYNTHASE"/>
    <property type="match status" value="1"/>
</dbReference>
<gene>
    <name evidence="3" type="primary">cysK</name>
    <name evidence="3" type="ORF">SO694_00072196</name>
</gene>
<feature type="domain" description="Tryptophan synthase beta chain-like PALP" evidence="2">
    <location>
        <begin position="30"/>
        <end position="299"/>
    </location>
</feature>
<sequence>MADDLAAENARLRARLAALEGPSIASSIVELVGNTPLLRLDAASAECGEVLGKLEFLNPGGSVKDRAALEIVLAAERDGSLRPGATLVDATSGNTGVALAMVAAARGYGCVVVMPRLGPNVERYALIKAYGGAVLLSEVADGTEGMLALAERACAAIDGAFFCGQFANPANERSHYAATGPEIWRQCGGRLDAVVVGAGAGRRPVSATMFERSAASTTTATASRASALARSLFVAAAGEAAPSKFAPDAYEAAALGDALDAARDLGLTAGVLAGPSSGAALCVAGARRLGPKSRVFAALSAFLASLFEGLPVAGGEDAGMTGAFRVTLATPNGSVLLSPYGFIDTPARRARLAASIADRLPRP</sequence>
<evidence type="ECO:0000256" key="1">
    <source>
        <dbReference type="ARBA" id="ARBA00001933"/>
    </source>
</evidence>
<keyword evidence="4" id="KW-1185">Reference proteome</keyword>
<proteinExistence type="predicted"/>
<evidence type="ECO:0000313" key="4">
    <source>
        <dbReference type="Proteomes" id="UP001363151"/>
    </source>
</evidence>